<evidence type="ECO:0000256" key="9">
    <source>
        <dbReference type="SAM" id="MobiDB-lite"/>
    </source>
</evidence>
<feature type="region of interest" description="Disordered" evidence="9">
    <location>
        <begin position="65"/>
        <end position="130"/>
    </location>
</feature>
<feature type="region of interest" description="Disordered" evidence="9">
    <location>
        <begin position="504"/>
        <end position="532"/>
    </location>
</feature>
<dbReference type="SUPFAM" id="SSF57667">
    <property type="entry name" value="beta-beta-alpha zinc fingers"/>
    <property type="match status" value="2"/>
</dbReference>
<feature type="compositionally biased region" description="Basic and acidic residues" evidence="9">
    <location>
        <begin position="429"/>
        <end position="456"/>
    </location>
</feature>
<name>A0A9W9LNI8_9EURO</name>
<keyword evidence="12" id="KW-1185">Reference proteome</keyword>
<reference evidence="11" key="2">
    <citation type="journal article" date="2023" name="IMA Fungus">
        <title>Comparative genomic study of the Penicillium genus elucidates a diverse pangenome and 15 lateral gene transfer events.</title>
        <authorList>
            <person name="Petersen C."/>
            <person name="Sorensen T."/>
            <person name="Nielsen M.R."/>
            <person name="Sondergaard T.E."/>
            <person name="Sorensen J.L."/>
            <person name="Fitzpatrick D.A."/>
            <person name="Frisvad J.C."/>
            <person name="Nielsen K.L."/>
        </authorList>
    </citation>
    <scope>NUCLEOTIDE SEQUENCE</scope>
    <source>
        <strain evidence="11">IBT 26290</strain>
    </source>
</reference>
<dbReference type="PROSITE" id="PS51804">
    <property type="entry name" value="ZF_C2HC_LYAR"/>
    <property type="match status" value="2"/>
</dbReference>
<feature type="region of interest" description="Disordered" evidence="9">
    <location>
        <begin position="368"/>
        <end position="470"/>
    </location>
</feature>
<feature type="region of interest" description="Disordered" evidence="9">
    <location>
        <begin position="220"/>
        <end position="354"/>
    </location>
</feature>
<evidence type="ECO:0000256" key="7">
    <source>
        <dbReference type="ARBA" id="ARBA00061084"/>
    </source>
</evidence>
<dbReference type="GO" id="GO:0000122">
    <property type="term" value="P:negative regulation of transcription by RNA polymerase II"/>
    <property type="evidence" value="ECO:0007669"/>
    <property type="project" value="TreeGrafter"/>
</dbReference>
<dbReference type="PANTHER" id="PTHR13100:SF10">
    <property type="entry name" value="CELL GROWTH-REGULATING NUCLEOLAR PROTEIN"/>
    <property type="match status" value="1"/>
</dbReference>
<gene>
    <name evidence="11" type="ORF">N7482_005514</name>
</gene>
<comment type="subcellular location">
    <subcellularLocation>
        <location evidence="1">Nucleus</location>
    </subcellularLocation>
</comment>
<dbReference type="InterPro" id="IPR036236">
    <property type="entry name" value="Znf_C2H2_sf"/>
</dbReference>
<dbReference type="OrthoDB" id="21474at2759"/>
<proteinExistence type="inferred from homology"/>
<feature type="domain" description="Zinc finger C2H2 LYAR-type" evidence="10">
    <location>
        <begin position="30"/>
        <end position="57"/>
    </location>
</feature>
<evidence type="ECO:0000256" key="6">
    <source>
        <dbReference type="ARBA" id="ARBA00023242"/>
    </source>
</evidence>
<dbReference type="RefSeq" id="XP_056543194.1">
    <property type="nucleotide sequence ID" value="XM_056687639.1"/>
</dbReference>
<dbReference type="GO" id="GO:0003677">
    <property type="term" value="F:DNA binding"/>
    <property type="evidence" value="ECO:0007669"/>
    <property type="project" value="InterPro"/>
</dbReference>
<keyword evidence="4 8" id="KW-0863">Zinc-finger</keyword>
<dbReference type="GO" id="GO:0008270">
    <property type="term" value="F:zinc ion binding"/>
    <property type="evidence" value="ECO:0007669"/>
    <property type="project" value="UniProtKB-KW"/>
</dbReference>
<dbReference type="InterPro" id="IPR039999">
    <property type="entry name" value="LYAR"/>
</dbReference>
<dbReference type="Gene3D" id="3.30.1490.490">
    <property type="match status" value="1"/>
</dbReference>
<evidence type="ECO:0000256" key="4">
    <source>
        <dbReference type="ARBA" id="ARBA00022771"/>
    </source>
</evidence>
<dbReference type="AlphaFoldDB" id="A0A9W9LNI8"/>
<evidence type="ECO:0000256" key="3">
    <source>
        <dbReference type="ARBA" id="ARBA00022737"/>
    </source>
</evidence>
<evidence type="ECO:0000256" key="5">
    <source>
        <dbReference type="ARBA" id="ARBA00022833"/>
    </source>
</evidence>
<evidence type="ECO:0000256" key="1">
    <source>
        <dbReference type="ARBA" id="ARBA00004123"/>
    </source>
</evidence>
<feature type="compositionally biased region" description="Pro residues" evidence="9">
    <location>
        <begin position="108"/>
        <end position="118"/>
    </location>
</feature>
<dbReference type="GeneID" id="81426815"/>
<comment type="caution">
    <text evidence="11">The sequence shown here is derived from an EMBL/GenBank/DDBJ whole genome shotgun (WGS) entry which is preliminary data.</text>
</comment>
<accession>A0A9W9LNI8</accession>
<dbReference type="Proteomes" id="UP001149163">
    <property type="component" value="Unassembled WGS sequence"/>
</dbReference>
<keyword evidence="6" id="KW-0539">Nucleus</keyword>
<dbReference type="InterPro" id="IPR014898">
    <property type="entry name" value="Znf_C2H2_LYAR"/>
</dbReference>
<dbReference type="Pfam" id="PF08790">
    <property type="entry name" value="zf-LYAR"/>
    <property type="match status" value="1"/>
</dbReference>
<reference evidence="11" key="1">
    <citation type="submission" date="2022-11" db="EMBL/GenBank/DDBJ databases">
        <authorList>
            <person name="Petersen C."/>
        </authorList>
    </citation>
    <scope>NUCLEOTIDE SEQUENCE</scope>
    <source>
        <strain evidence="11">IBT 26290</strain>
    </source>
</reference>
<organism evidence="11 12">
    <name type="scientific">Penicillium canariense</name>
    <dbReference type="NCBI Taxonomy" id="189055"/>
    <lineage>
        <taxon>Eukaryota</taxon>
        <taxon>Fungi</taxon>
        <taxon>Dikarya</taxon>
        <taxon>Ascomycota</taxon>
        <taxon>Pezizomycotina</taxon>
        <taxon>Eurotiomycetes</taxon>
        <taxon>Eurotiomycetidae</taxon>
        <taxon>Eurotiales</taxon>
        <taxon>Aspergillaceae</taxon>
        <taxon>Penicillium</taxon>
    </lineage>
</organism>
<evidence type="ECO:0000313" key="11">
    <source>
        <dbReference type="EMBL" id="KAJ5166733.1"/>
    </source>
</evidence>
<dbReference type="EMBL" id="JAPQKN010000003">
    <property type="protein sequence ID" value="KAJ5166733.1"/>
    <property type="molecule type" value="Genomic_DNA"/>
</dbReference>
<dbReference type="PANTHER" id="PTHR13100">
    <property type="entry name" value="CELL GROWTH-REGULATING NUCLEOLAR PROTEIN LYAR"/>
    <property type="match status" value="1"/>
</dbReference>
<evidence type="ECO:0000259" key="10">
    <source>
        <dbReference type="Pfam" id="PF08790"/>
    </source>
</evidence>
<dbReference type="GO" id="GO:0006364">
    <property type="term" value="P:rRNA processing"/>
    <property type="evidence" value="ECO:0007669"/>
    <property type="project" value="TreeGrafter"/>
</dbReference>
<comment type="similarity">
    <text evidence="7">Belongs to the UPF0743 family.</text>
</comment>
<sequence>MVSFQCEACGDIFTKKKLDPHRSQCRGASFTCIDCMVHFQGTQYRAHTSCMSEAQKYQGALYREKPGKQQKKGQNGHNTPNHKGNPNANKQPRVEDASDGDNVNANVAPPPAPTPPPVGEAKPTSKALANSGQPINVFDYLVTDETPNASKVTLAPKDGSKEQMSMVAHARSVFEPSNALAKLDTKTDDEGNYDVAYEENGFSYGADPIPPSMYPNAVPNVSTEFVTPAPKKTKKERRKDEKRASGSVSEKKRKRGQEEPFSSPQQDVDTPMLDAPSSVINNAGTPVLAHSGLTGGLNRMMRSPSNDIDDSPNLDRQPYHDASSPIKRTRRNGKDTKDRESASNGDPGLGISIKNRAERLVSSMFGGSVVSTSSNGADSTSRALVRTRRGSSSSADGALELRKKKSHRNRASDTHLERKSKRKSSNPTDGDRPSRRQKQSDERRRPDSRSPHRERQVTVYRASKPPARTEDALQREMATHFLGLVSRDSERGCSVHKALKRFHRDFSDEYDADRGRDQGRSRADRERRAEDEKELWRALRLRRNERGEIVVFV</sequence>
<keyword evidence="3" id="KW-0677">Repeat</keyword>
<dbReference type="FunFam" id="3.30.1490.490:FF:000001">
    <property type="entry name" value="cell growth-regulating nucleolar protein-like"/>
    <property type="match status" value="1"/>
</dbReference>
<keyword evidence="2" id="KW-0479">Metal-binding</keyword>
<protein>
    <recommendedName>
        <fullName evidence="10">Zinc finger C2H2 LYAR-type domain-containing protein</fullName>
    </recommendedName>
</protein>
<evidence type="ECO:0000256" key="8">
    <source>
        <dbReference type="PROSITE-ProRule" id="PRU01145"/>
    </source>
</evidence>
<feature type="compositionally biased region" description="Polar residues" evidence="9">
    <location>
        <begin position="77"/>
        <end position="90"/>
    </location>
</feature>
<evidence type="ECO:0000256" key="2">
    <source>
        <dbReference type="ARBA" id="ARBA00022723"/>
    </source>
</evidence>
<evidence type="ECO:0000313" key="12">
    <source>
        <dbReference type="Proteomes" id="UP001149163"/>
    </source>
</evidence>
<dbReference type="GO" id="GO:0005730">
    <property type="term" value="C:nucleolus"/>
    <property type="evidence" value="ECO:0007669"/>
    <property type="project" value="TreeGrafter"/>
</dbReference>
<feature type="compositionally biased region" description="Polar residues" evidence="9">
    <location>
        <begin position="369"/>
        <end position="382"/>
    </location>
</feature>
<keyword evidence="5" id="KW-0862">Zinc</keyword>
<feature type="compositionally biased region" description="Basic and acidic residues" evidence="9">
    <location>
        <begin position="332"/>
        <end position="341"/>
    </location>
</feature>